<dbReference type="SUPFAM" id="SSF52200">
    <property type="entry name" value="Toll/Interleukin receptor TIR domain"/>
    <property type="match status" value="4"/>
</dbReference>
<keyword evidence="1" id="KW-0433">Leucine-rich repeat</keyword>
<dbReference type="SUPFAM" id="SSF52540">
    <property type="entry name" value="P-loop containing nucleoside triphosphate hydrolases"/>
    <property type="match status" value="2"/>
</dbReference>
<keyword evidence="5" id="KW-0472">Membrane</keyword>
<feature type="domain" description="TIR" evidence="6">
    <location>
        <begin position="317"/>
        <end position="452"/>
    </location>
</feature>
<dbReference type="InterPro" id="IPR027417">
    <property type="entry name" value="P-loop_NTPase"/>
</dbReference>
<feature type="compositionally biased region" description="Low complexity" evidence="4">
    <location>
        <begin position="109"/>
        <end position="120"/>
    </location>
</feature>
<evidence type="ECO:0000313" key="7">
    <source>
        <dbReference type="Proteomes" id="UP000515211"/>
    </source>
</evidence>
<feature type="domain" description="TIR" evidence="6">
    <location>
        <begin position="124"/>
        <end position="290"/>
    </location>
</feature>
<dbReference type="GeneID" id="107462388"/>
<evidence type="ECO:0000313" key="8">
    <source>
        <dbReference type="RefSeq" id="XP_052108777.1"/>
    </source>
</evidence>
<dbReference type="FunFam" id="3.40.50.10140:FF:000007">
    <property type="entry name" value="Disease resistance protein (TIR-NBS-LRR class)"/>
    <property type="match status" value="2"/>
</dbReference>
<evidence type="ECO:0000313" key="9">
    <source>
        <dbReference type="RefSeq" id="XP_052108778.1"/>
    </source>
</evidence>
<evidence type="ECO:0000256" key="5">
    <source>
        <dbReference type="SAM" id="Phobius"/>
    </source>
</evidence>
<keyword evidence="2" id="KW-0677">Repeat</keyword>
<dbReference type="SUPFAM" id="SSF52058">
    <property type="entry name" value="L domain-like"/>
    <property type="match status" value="2"/>
</dbReference>
<feature type="compositionally biased region" description="Polar residues" evidence="4">
    <location>
        <begin position="1084"/>
        <end position="1097"/>
    </location>
</feature>
<dbReference type="Gene3D" id="3.40.50.10140">
    <property type="entry name" value="Toll/interleukin-1 receptor homology (TIR) domain"/>
    <property type="match status" value="4"/>
</dbReference>
<dbReference type="PRINTS" id="PR00364">
    <property type="entry name" value="DISEASERSIST"/>
</dbReference>
<keyword evidence="7" id="KW-1185">Reference proteome</keyword>
<dbReference type="Gene3D" id="1.10.8.430">
    <property type="entry name" value="Helical domain of apoptotic protease-activating factors"/>
    <property type="match status" value="2"/>
</dbReference>
<evidence type="ECO:0000256" key="2">
    <source>
        <dbReference type="ARBA" id="ARBA00022737"/>
    </source>
</evidence>
<dbReference type="InterPro" id="IPR042197">
    <property type="entry name" value="Apaf_helical"/>
</dbReference>
<dbReference type="RefSeq" id="XP_052108779.1">
    <property type="nucleotide sequence ID" value="XM_052252819.1"/>
</dbReference>
<feature type="domain" description="TIR" evidence="6">
    <location>
        <begin position="1121"/>
        <end position="1289"/>
    </location>
</feature>
<feature type="transmembrane region" description="Helical" evidence="5">
    <location>
        <begin position="15"/>
        <end position="39"/>
    </location>
</feature>
<gene>
    <name evidence="8 9 10 11" type="primary">LOC107462388</name>
</gene>
<dbReference type="InterPro" id="IPR035897">
    <property type="entry name" value="Toll_tir_struct_dom_sf"/>
</dbReference>
<keyword evidence="3" id="KW-0520">NAD</keyword>
<dbReference type="InterPro" id="IPR058192">
    <property type="entry name" value="WHD_ROQ1-like"/>
</dbReference>
<feature type="region of interest" description="Disordered" evidence="4">
    <location>
        <begin position="1084"/>
        <end position="1117"/>
    </location>
</feature>
<accession>A0A9C6THA5</accession>
<dbReference type="RefSeq" id="XP_052108780.1">
    <property type="nucleotide sequence ID" value="XM_052252820.1"/>
</dbReference>
<keyword evidence="5" id="KW-1133">Transmembrane helix</keyword>
<dbReference type="Proteomes" id="UP000515211">
    <property type="component" value="Chromosome 8"/>
</dbReference>
<dbReference type="PROSITE" id="PS50104">
    <property type="entry name" value="TIR"/>
    <property type="match status" value="4"/>
</dbReference>
<evidence type="ECO:0000256" key="4">
    <source>
        <dbReference type="SAM" id="MobiDB-lite"/>
    </source>
</evidence>
<dbReference type="KEGG" id="adu:107462388"/>
<feature type="region of interest" description="Disordered" evidence="4">
    <location>
        <begin position="58"/>
        <end position="121"/>
    </location>
</feature>
<evidence type="ECO:0000256" key="1">
    <source>
        <dbReference type="ARBA" id="ARBA00022614"/>
    </source>
</evidence>
<reference evidence="7" key="1">
    <citation type="journal article" date="2016" name="Nat. Genet.">
        <title>The genome sequences of Arachis duranensis and Arachis ipaensis, the diploid ancestors of cultivated peanut.</title>
        <authorList>
            <person name="Bertioli D.J."/>
            <person name="Cannon S.B."/>
            <person name="Froenicke L."/>
            <person name="Huang G."/>
            <person name="Farmer A.D."/>
            <person name="Cannon E.K."/>
            <person name="Liu X."/>
            <person name="Gao D."/>
            <person name="Clevenger J."/>
            <person name="Dash S."/>
            <person name="Ren L."/>
            <person name="Moretzsohn M.C."/>
            <person name="Shirasawa K."/>
            <person name="Huang W."/>
            <person name="Vidigal B."/>
            <person name="Abernathy B."/>
            <person name="Chu Y."/>
            <person name="Niederhuth C.E."/>
            <person name="Umale P."/>
            <person name="Araujo A.C."/>
            <person name="Kozik A."/>
            <person name="Kim K.D."/>
            <person name="Burow M.D."/>
            <person name="Varshney R.K."/>
            <person name="Wang X."/>
            <person name="Zhang X."/>
            <person name="Barkley N."/>
            <person name="Guimaraes P.M."/>
            <person name="Isobe S."/>
            <person name="Guo B."/>
            <person name="Liao B."/>
            <person name="Stalker H.T."/>
            <person name="Schmitz R.J."/>
            <person name="Scheffler B.E."/>
            <person name="Leal-Bertioli S.C."/>
            <person name="Xun X."/>
            <person name="Jackson S.A."/>
            <person name="Michelmore R."/>
            <person name="Ozias-Akins P."/>
        </authorList>
    </citation>
    <scope>NUCLEOTIDE SEQUENCE [LARGE SCALE GENOMIC DNA]</scope>
    <source>
        <strain evidence="7">cv. V14167</strain>
    </source>
</reference>
<dbReference type="Pfam" id="PF23282">
    <property type="entry name" value="WHD_ROQ1"/>
    <property type="match status" value="2"/>
</dbReference>
<dbReference type="RefSeq" id="XP_052108777.1">
    <property type="nucleotide sequence ID" value="XM_052252817.1"/>
</dbReference>
<dbReference type="InterPro" id="IPR002182">
    <property type="entry name" value="NB-ARC"/>
</dbReference>
<feature type="compositionally biased region" description="Polar residues" evidence="4">
    <location>
        <begin position="1105"/>
        <end position="1117"/>
    </location>
</feature>
<dbReference type="PANTHER" id="PTHR11017:SF290">
    <property type="entry name" value="ADP-RIBOSYL CYCLASE_CYCLIC ADP-RIBOSE HYDROLASE"/>
    <property type="match status" value="1"/>
</dbReference>
<dbReference type="InterPro" id="IPR032675">
    <property type="entry name" value="LRR_dom_sf"/>
</dbReference>
<dbReference type="Gene3D" id="3.80.10.10">
    <property type="entry name" value="Ribonuclease Inhibitor"/>
    <property type="match status" value="2"/>
</dbReference>
<dbReference type="GO" id="GO:0006952">
    <property type="term" value="P:defense response"/>
    <property type="evidence" value="ECO:0007669"/>
    <property type="project" value="InterPro"/>
</dbReference>
<feature type="domain" description="TIR" evidence="6">
    <location>
        <begin position="1313"/>
        <end position="1481"/>
    </location>
</feature>
<evidence type="ECO:0000256" key="3">
    <source>
        <dbReference type="ARBA" id="ARBA00023027"/>
    </source>
</evidence>
<proteinExistence type="predicted"/>
<dbReference type="GO" id="GO:0043531">
    <property type="term" value="F:ADP binding"/>
    <property type="evidence" value="ECO:0007669"/>
    <property type="project" value="InterPro"/>
</dbReference>
<evidence type="ECO:0000313" key="11">
    <source>
        <dbReference type="RefSeq" id="XP_052108780.1"/>
    </source>
</evidence>
<dbReference type="Pfam" id="PF01582">
    <property type="entry name" value="TIR"/>
    <property type="match status" value="4"/>
</dbReference>
<reference evidence="8 9" key="2">
    <citation type="submission" date="2025-04" db="UniProtKB">
        <authorList>
            <consortium name="RefSeq"/>
        </authorList>
    </citation>
    <scope>IDENTIFICATION</scope>
    <source>
        <tissue evidence="8 9">Whole plant</tissue>
    </source>
</reference>
<feature type="compositionally biased region" description="Polar residues" evidence="4">
    <location>
        <begin position="76"/>
        <end position="99"/>
    </location>
</feature>
<keyword evidence="5" id="KW-0812">Transmembrane</keyword>
<dbReference type="Gene3D" id="3.40.50.300">
    <property type="entry name" value="P-loop containing nucleotide triphosphate hydrolases"/>
    <property type="match status" value="2"/>
</dbReference>
<dbReference type="SMART" id="SM00255">
    <property type="entry name" value="TIR"/>
    <property type="match status" value="4"/>
</dbReference>
<dbReference type="InterPro" id="IPR000157">
    <property type="entry name" value="TIR_dom"/>
</dbReference>
<dbReference type="RefSeq" id="XP_052108778.1">
    <property type="nucleotide sequence ID" value="XM_052252818.1"/>
</dbReference>
<evidence type="ECO:0000313" key="10">
    <source>
        <dbReference type="RefSeq" id="XP_052108779.1"/>
    </source>
</evidence>
<organism evidence="7 9">
    <name type="scientific">Arachis duranensis</name>
    <name type="common">Wild peanut</name>
    <dbReference type="NCBI Taxonomy" id="130453"/>
    <lineage>
        <taxon>Eukaryota</taxon>
        <taxon>Viridiplantae</taxon>
        <taxon>Streptophyta</taxon>
        <taxon>Embryophyta</taxon>
        <taxon>Tracheophyta</taxon>
        <taxon>Spermatophyta</taxon>
        <taxon>Magnoliopsida</taxon>
        <taxon>eudicotyledons</taxon>
        <taxon>Gunneridae</taxon>
        <taxon>Pentapetalae</taxon>
        <taxon>rosids</taxon>
        <taxon>fabids</taxon>
        <taxon>Fabales</taxon>
        <taxon>Fabaceae</taxon>
        <taxon>Papilionoideae</taxon>
        <taxon>50 kb inversion clade</taxon>
        <taxon>dalbergioids sensu lato</taxon>
        <taxon>Dalbergieae</taxon>
        <taxon>Pterocarpus clade</taxon>
        <taxon>Arachis</taxon>
    </lineage>
</organism>
<dbReference type="PANTHER" id="PTHR11017">
    <property type="entry name" value="LEUCINE-RICH REPEAT-CONTAINING PROTEIN"/>
    <property type="match status" value="1"/>
</dbReference>
<sequence length="2069" mass="236438">MEPGETPSVSTNASWSWKVCLFISGIVFGSFISGILLNLRPLLGSKFRALLGYQDSDSNNIKDEPLGEEGSRLSQEDSASLHSLDSNVSQGSSLSQQEDSTCDHPPPESKSTMTEGSSSSPRGYKYDVYLSFRGADTRITFIDFLYHRLMAEGILAFKDDVNLSRGESLSSQLLQAIKDSRISIVVFSRGYASSTRCLDDLVAIVDCHKEMKQELLPVFYDVDPRDVRYQSGAYEDAFDLHREKFKEEPDKIYKWKSAMTYLANLSGFALRDPAEAEGIERIVEAVRDTLVYKFQSSRSTHKNPESTERRPSLQEFNKYDVFLSLRRTHTPYTFIDYLYHYLTKKGFSTFTSEEETERGDSIPSQDLQVIKDSRILIVVFTRDYADSTCSLEEMATIVDCHRELNQTVIPVFCGVDRRDVQRQTGPYEKAFVSYTKEFKQDPLKVQKWREALKYMTNLQDISLKDWSEIEAIGNIIQIVERLCPKFSRLSSHSPVGIQSSLAMLEKLLKLEDDCVLVLGVWGMGGSGKTTHALALYDRIVQEFEGACFIEDVSQVYRFGGATALQKQVLCQFLNEELSDMYSPFEMSGFLRRRLYGKKILIVLENVDVPRQLESLAINRNMLGNGSRIIITTRDRHILTAYGVDEIYEIPLLNEDEARELFLSACPDVTNDEGYTELIPRVLEYAGGLPLAIRVLASFLRYRNVTFWEDTLNRSRRVPSFEIIKILQISFNGLDQEEKEIFLHIACFFHGKKLDFVKEVLNCCGYFAGIGIHALIDKSLIKNEEEEIHMHDLLQEMGKEIVRQECLGNPASWSRLWRYEDFSFTLKSKNEASEVKAIVLCEDISISKHEDLNIEGLSKMTNLKMLILFHEHFSGKLTSLPNKLRYLLWDGYPFSSLPSFEPYNSLVQLNLPNSRIKRLWHGRQIFPSLERVDLSYSKELMETPNFEGSPSLKRLDFTGCTNLVRVDSSIGLLKELAYLSFRNCCRLVILDLDVGCNYDCKKPETKPDFTGVGLPNLEHLDLGECTSLSTVHYSIGTLKLKFLNLQGCINLVEKPDFSVFLRDEPENEVIDHSQVGIRSNLAVQENPGSSQRLSQEYSASDHAPQKSKSIMTEGSSSSPRAYKYNVHLSFRGDDTCKHFARHLSYRLTEEGILAFKDDVHLDRGESISSEPLQAIKDSRISIVVFSKGYASSTSCLDELVAIVDCHKEEKQELLPIFYDVDPYDVRNQSGPYEDAFDSNRERFKEEPDKIYKWESAMMYLSNISSLILRDRAETEAEGIERIVEAVWDTLVYKFQISRSTDENPGSSQRLQEFYKYDVFLSLTRTRTPYTFIDKLCQYLTEEGFSTFKSDVGSERGESIFSESLLRQAIKNSRILVVVFTSDYADSTICLEELATIVDCHRDLNQTVIPVFCDVHPRDVRRQTGPYEKAFGSYTKEFKQDPHKVQKWREALKYMTNLQRVSLKDGPEIEAIGNIIQTVERLCPKFSRLSSDSPVGIQSSLAVLEKLLKLEDDCVLVLGVWGMGGSGKTTHALALYDRIVQEFEGACFIEGVSHVYKVGGATALQKQILCQVFNEELSDMYSPFEMSGFLRRRLYGKKILIVLDNVDVPRQLELLAINRNMLGNGSRIIITTRDRQILTAYGADAIYEIDLLNDDEACELFLSACSDVTDYEGYTELIPRVLNYADGHPLAIRVLASFLRSRSVTVWEDTLNRLRRVPYFQIIKILQISFDGLHQEEKEIFLHIACFFHGKKLDFVIEVLNCCGFFAGFGIQVLMHKSLIMKNEVEEIRVHDLLQEMGKNIVREECLENPASRSRLWRYEDFSFTLKSTNEASKVKAIVLYEDTSISKHEDLNIEGLSKMTNLELLILYNQHFSGKLTSLPNKLRYLLWDGYPFSSLPSFEPYNRLVQLNLPNSRIKRLWNGSQVFRSLERVDLSYSKFLRETPNFEGSPRLKRLDFTGCRELMEVHPSIGHLKELAYLSFRDCYMLVTLNLDHKCKLSSLKVLDLYSCRHLKKTPDFTGIPNLEHIDLGKCEGLSTVHHSIGNLEKLKFLNVPADIDLPELGGVRIIRTP</sequence>
<dbReference type="Pfam" id="PF00931">
    <property type="entry name" value="NB-ARC"/>
    <property type="match status" value="2"/>
</dbReference>
<name>A0A9C6THA5_ARADU</name>
<evidence type="ECO:0000259" key="6">
    <source>
        <dbReference type="PROSITE" id="PS50104"/>
    </source>
</evidence>
<protein>
    <submittedName>
        <fullName evidence="8 9">Uncharacterized protein LOC107462388 isoform X1</fullName>
    </submittedName>
</protein>
<dbReference type="GO" id="GO:0007165">
    <property type="term" value="P:signal transduction"/>
    <property type="evidence" value="ECO:0007669"/>
    <property type="project" value="InterPro"/>
</dbReference>
<dbReference type="InterPro" id="IPR044974">
    <property type="entry name" value="Disease_R_plants"/>
</dbReference>
<feature type="compositionally biased region" description="Basic and acidic residues" evidence="4">
    <location>
        <begin position="60"/>
        <end position="75"/>
    </location>
</feature>